<dbReference type="Pfam" id="PF12275">
    <property type="entry name" value="DUF3616"/>
    <property type="match status" value="1"/>
</dbReference>
<dbReference type="InterPro" id="IPR022060">
    <property type="entry name" value="DUF3616"/>
</dbReference>
<evidence type="ECO:0000313" key="2">
    <source>
        <dbReference type="EMBL" id="GLK86592.1"/>
    </source>
</evidence>
<dbReference type="EMBL" id="BSFM01000021">
    <property type="protein sequence ID" value="GLK86592.1"/>
    <property type="molecule type" value="Genomic_DNA"/>
</dbReference>
<protein>
    <recommendedName>
        <fullName evidence="1">DUF3616 domain-containing protein</fullName>
    </recommendedName>
</protein>
<proteinExistence type="predicted"/>
<comment type="caution">
    <text evidence="2">The sequence shown here is derived from an EMBL/GenBank/DDBJ whole genome shotgun (WGS) entry which is preliminary data.</text>
</comment>
<feature type="domain" description="DUF3616" evidence="1">
    <location>
        <begin position="216"/>
        <end position="362"/>
    </location>
</feature>
<evidence type="ECO:0000313" key="3">
    <source>
        <dbReference type="Proteomes" id="UP001143330"/>
    </source>
</evidence>
<accession>A0A9W6NDE9</accession>
<reference evidence="2" key="1">
    <citation type="journal article" date="2014" name="Int. J. Syst. Evol. Microbiol.">
        <title>Complete genome sequence of Corynebacterium casei LMG S-19264T (=DSM 44701T), isolated from a smear-ripened cheese.</title>
        <authorList>
            <consortium name="US DOE Joint Genome Institute (JGI-PGF)"/>
            <person name="Walter F."/>
            <person name="Albersmeier A."/>
            <person name="Kalinowski J."/>
            <person name="Ruckert C."/>
        </authorList>
    </citation>
    <scope>NUCLEOTIDE SEQUENCE</scope>
    <source>
        <strain evidence="2">VKM B-2789</strain>
    </source>
</reference>
<evidence type="ECO:0000259" key="1">
    <source>
        <dbReference type="Pfam" id="PF12275"/>
    </source>
</evidence>
<gene>
    <name evidence="2" type="ORF">GCM10017653_46620</name>
</gene>
<sequence>MNDTLSVVSGDAMIAAWVRALRFGLLAGPLLLAGAGAARADETEWPIEGRLFGKLEPGGNGKKLDFKTARDISGIACEDGTALPRLCLIADDEAQGVQIVMARRHEGEAGAFIPLIADRLGGEPLSLDAEGVAYADGAFYVIGSHGRPRRESDPAAANIRAKATWRVFRIRFVPGSVNRSGDIRGPRPAVEVSTDLPAFLRSVPQLAGAFDGKLAEHGLNLEGVAVHEGRLFAGLRAPVVEGRAAVVAVPLAALFGGEPGKAELITYDLGKDTLGAPRGIRDLIAFGGGFLILAGPQLDPPAGRAVAYGDYAVYRAATAGTGATLVANLPAFGGEGKPEALLPLKHEGGALRAVLLFDGPREGGGRMVSFEIR</sequence>
<keyword evidence="3" id="KW-1185">Reference proteome</keyword>
<dbReference type="AlphaFoldDB" id="A0A9W6NDE9"/>
<dbReference type="Proteomes" id="UP001143330">
    <property type="component" value="Unassembled WGS sequence"/>
</dbReference>
<organism evidence="2 3">
    <name type="scientific">Ancylobacter defluvii</name>
    <dbReference type="NCBI Taxonomy" id="1282440"/>
    <lineage>
        <taxon>Bacteria</taxon>
        <taxon>Pseudomonadati</taxon>
        <taxon>Pseudomonadota</taxon>
        <taxon>Alphaproteobacteria</taxon>
        <taxon>Hyphomicrobiales</taxon>
        <taxon>Xanthobacteraceae</taxon>
        <taxon>Ancylobacter</taxon>
    </lineage>
</organism>
<reference evidence="2" key="2">
    <citation type="submission" date="2023-01" db="EMBL/GenBank/DDBJ databases">
        <authorList>
            <person name="Sun Q."/>
            <person name="Evtushenko L."/>
        </authorList>
    </citation>
    <scope>NUCLEOTIDE SEQUENCE</scope>
    <source>
        <strain evidence="2">VKM B-2789</strain>
    </source>
</reference>
<name>A0A9W6NDE9_9HYPH</name>